<dbReference type="InterPro" id="IPR032836">
    <property type="entry name" value="DsrE2-like"/>
</dbReference>
<proteinExistence type="inferred from homology"/>
<dbReference type="AlphaFoldDB" id="A0A0P6X3Y4"/>
<keyword evidence="4" id="KW-0274">FAD</keyword>
<dbReference type="InterPro" id="IPR036873">
    <property type="entry name" value="Rhodanese-like_dom_sf"/>
</dbReference>
<dbReference type="InterPro" id="IPR004099">
    <property type="entry name" value="Pyr_nucl-diS_OxRdtase_dimer"/>
</dbReference>
<dbReference type="STRING" id="1134406.ADN00_14100"/>
<dbReference type="Pfam" id="PF01206">
    <property type="entry name" value="TusA"/>
    <property type="match status" value="1"/>
</dbReference>
<evidence type="ECO:0000313" key="9">
    <source>
        <dbReference type="Proteomes" id="UP000050417"/>
    </source>
</evidence>
<evidence type="ECO:0000259" key="7">
    <source>
        <dbReference type="PROSITE" id="PS50206"/>
    </source>
</evidence>
<name>A0A0P6X3Y4_9CHLR</name>
<dbReference type="OrthoDB" id="9802028at2"/>
<dbReference type="InterPro" id="IPR036868">
    <property type="entry name" value="TusA-like_sf"/>
</dbReference>
<dbReference type="InterPro" id="IPR001455">
    <property type="entry name" value="TusA-like"/>
</dbReference>
<dbReference type="EMBL" id="LGCL01000033">
    <property type="protein sequence ID" value="KPL74128.1"/>
    <property type="molecule type" value="Genomic_DNA"/>
</dbReference>
<evidence type="ECO:0000256" key="2">
    <source>
        <dbReference type="ARBA" id="ARBA00009130"/>
    </source>
</evidence>
<protein>
    <submittedName>
        <fullName evidence="8">Pyridine nucleotide-disulfide oxidoreductase</fullName>
    </submittedName>
</protein>
<comment type="caution">
    <text evidence="8">The sequence shown here is derived from an EMBL/GenBank/DDBJ whole genome shotgun (WGS) entry which is preliminary data.</text>
</comment>
<dbReference type="InterPro" id="IPR023753">
    <property type="entry name" value="FAD/NAD-binding_dom"/>
</dbReference>
<feature type="domain" description="Rhodanese" evidence="7">
    <location>
        <begin position="464"/>
        <end position="551"/>
    </location>
</feature>
<dbReference type="InterPro" id="IPR050260">
    <property type="entry name" value="FAD-bd_OxRdtase"/>
</dbReference>
<dbReference type="SUPFAM" id="SSF75169">
    <property type="entry name" value="DsrEFH-like"/>
    <property type="match status" value="1"/>
</dbReference>
<dbReference type="SMART" id="SM00450">
    <property type="entry name" value="RHOD"/>
    <property type="match status" value="1"/>
</dbReference>
<dbReference type="PROSITE" id="PS50206">
    <property type="entry name" value="RHODANESE_3"/>
    <property type="match status" value="1"/>
</dbReference>
<dbReference type="InterPro" id="IPR036188">
    <property type="entry name" value="FAD/NAD-bd_sf"/>
</dbReference>
<organism evidence="8 9">
    <name type="scientific">Ornatilinea apprima</name>
    <dbReference type="NCBI Taxonomy" id="1134406"/>
    <lineage>
        <taxon>Bacteria</taxon>
        <taxon>Bacillati</taxon>
        <taxon>Chloroflexota</taxon>
        <taxon>Anaerolineae</taxon>
        <taxon>Anaerolineales</taxon>
        <taxon>Anaerolineaceae</taxon>
        <taxon>Ornatilinea</taxon>
    </lineage>
</organism>
<keyword evidence="3" id="KW-0285">Flavoprotein</keyword>
<dbReference type="InterPro" id="IPR027396">
    <property type="entry name" value="DsrEFH-like"/>
</dbReference>
<dbReference type="Proteomes" id="UP000050417">
    <property type="component" value="Unassembled WGS sequence"/>
</dbReference>
<dbReference type="Gene3D" id="3.50.50.60">
    <property type="entry name" value="FAD/NAD(P)-binding domain"/>
    <property type="match status" value="2"/>
</dbReference>
<dbReference type="Pfam" id="PF00581">
    <property type="entry name" value="Rhodanese"/>
    <property type="match status" value="1"/>
</dbReference>
<reference evidence="8 9" key="1">
    <citation type="submission" date="2015-07" db="EMBL/GenBank/DDBJ databases">
        <title>Genome sequence of Ornatilinea apprima DSM 23815.</title>
        <authorList>
            <person name="Hemp J."/>
            <person name="Ward L.M."/>
            <person name="Pace L.A."/>
            <person name="Fischer W.W."/>
        </authorList>
    </citation>
    <scope>NUCLEOTIDE SEQUENCE [LARGE SCALE GENOMIC DNA]</scope>
    <source>
        <strain evidence="8 9">P3M-1</strain>
    </source>
</reference>
<dbReference type="InterPro" id="IPR001763">
    <property type="entry name" value="Rhodanese-like_dom"/>
</dbReference>
<dbReference type="SUPFAM" id="SSF55424">
    <property type="entry name" value="FAD/NAD-linked reductases, dimerisation (C-terminal) domain"/>
    <property type="match status" value="1"/>
</dbReference>
<keyword evidence="6" id="KW-0676">Redox-active center</keyword>
<accession>A0A0P6X3Y4</accession>
<dbReference type="SUPFAM" id="SSF51905">
    <property type="entry name" value="FAD/NAD(P)-binding domain"/>
    <property type="match status" value="2"/>
</dbReference>
<evidence type="ECO:0000256" key="6">
    <source>
        <dbReference type="ARBA" id="ARBA00023284"/>
    </source>
</evidence>
<evidence type="ECO:0000256" key="3">
    <source>
        <dbReference type="ARBA" id="ARBA00022630"/>
    </source>
</evidence>
<dbReference type="PANTHER" id="PTHR43429">
    <property type="entry name" value="PYRIDINE NUCLEOTIDE-DISULFIDE OXIDOREDUCTASE DOMAIN-CONTAINING"/>
    <property type="match status" value="1"/>
</dbReference>
<dbReference type="PATRIC" id="fig|1134406.4.peg.1920"/>
<dbReference type="Pfam" id="PF07992">
    <property type="entry name" value="Pyr_redox_2"/>
    <property type="match status" value="1"/>
</dbReference>
<evidence type="ECO:0000256" key="1">
    <source>
        <dbReference type="ARBA" id="ARBA00001974"/>
    </source>
</evidence>
<dbReference type="Pfam" id="PF13686">
    <property type="entry name" value="DrsE_2"/>
    <property type="match status" value="1"/>
</dbReference>
<dbReference type="PROSITE" id="PS01148">
    <property type="entry name" value="UPF0033"/>
    <property type="match status" value="1"/>
</dbReference>
<dbReference type="GO" id="GO:0016491">
    <property type="term" value="F:oxidoreductase activity"/>
    <property type="evidence" value="ECO:0007669"/>
    <property type="project" value="UniProtKB-KW"/>
</dbReference>
<dbReference type="SUPFAM" id="SSF52821">
    <property type="entry name" value="Rhodanese/Cell cycle control phosphatase"/>
    <property type="match status" value="1"/>
</dbReference>
<comment type="similarity">
    <text evidence="2">Belongs to the class-III pyridine nucleotide-disulfide oxidoreductase family.</text>
</comment>
<dbReference type="RefSeq" id="WP_075063668.1">
    <property type="nucleotide sequence ID" value="NZ_LGCL01000033.1"/>
</dbReference>
<sequence>MKTVVVGGVAGGASAAARLRRMDEHADIVILERGEYISFANCGLPYHIGEVIKDREKLLVLTPEELKNLLGIEARTQHEVIRINRDDHTVTVKDHRTGTEYLESYDRLVLSPGAAPILPPIPGADLPQVFTLRNIPDMDKIKSFVDEKRPSRAVVVGGGFIGVELAENLQHRGIEVTLIEMLPQVMAPIDYDMAALVHQHMHFKHVRLALGDGVKSIEPSEQGWLKVTLQSDRKVDTEMVILSIGVKPENQLAKDAGLELGPRGTIATNATLQTNDPDIYAIGDAASVEHLLTHEATSLPLAGPASKQGRMVADHIVGRNVRFKGVQGTSIVKVFDITVAATGMNSRQLEQAGIQFKNAIIHASNHAGYYPGAAPMAFKLLFGLDGTIYGAQIVGMEGVDKRIDVIATAIRAGMKVFDLEELELAYAPPFGSSRDPVNIIGFVAGNMLRGDVETIDWNEIAGLDRETNFLLDVRKPEELMIGAIDGAANIPLQGLRDHLNEIPRNKRVVIYCQAGQRGYFAYRLLKQEGFDVVNLNGGFKTYSHAVGRQSNFDIFENVSISSREEIKEIPPVTLTNVNEYMLDACGLQCPGPILKLYNKVKEVNDGDVITVTATDFGFTSDVKAWSDRTGNRLLSVDTENGVITARIQKGMVEKPAETGAAAVSLDKTMVVFSGDLDKALAAFIIANGAASMGHKVTLFFTFWGLNILRKDAYVPVKKNLIEKMFGFMMPRGANKLTLSKMHMAGMGTEMIKWIMKEKNVDSLPVLIRTAQENGVRLLACQMSMDLMGIKKEELLDGVEIAGVATFIASSDESNATLFI</sequence>
<comment type="cofactor">
    <cofactor evidence="1">
        <name>FAD</name>
        <dbReference type="ChEBI" id="CHEBI:57692"/>
    </cofactor>
</comment>
<dbReference type="PRINTS" id="PR00411">
    <property type="entry name" value="PNDRDTASEI"/>
</dbReference>
<evidence type="ECO:0000256" key="4">
    <source>
        <dbReference type="ARBA" id="ARBA00022827"/>
    </source>
</evidence>
<evidence type="ECO:0000313" key="8">
    <source>
        <dbReference type="EMBL" id="KPL74128.1"/>
    </source>
</evidence>
<dbReference type="Pfam" id="PF02852">
    <property type="entry name" value="Pyr_redox_dim"/>
    <property type="match status" value="1"/>
</dbReference>
<dbReference type="Gene3D" id="3.40.1260.10">
    <property type="entry name" value="DsrEFH-like"/>
    <property type="match status" value="1"/>
</dbReference>
<dbReference type="PRINTS" id="PR00368">
    <property type="entry name" value="FADPNR"/>
</dbReference>
<keyword evidence="5" id="KW-0560">Oxidoreductase</keyword>
<dbReference type="Gene3D" id="3.40.250.10">
    <property type="entry name" value="Rhodanese-like domain"/>
    <property type="match status" value="1"/>
</dbReference>
<dbReference type="SUPFAM" id="SSF64307">
    <property type="entry name" value="SirA-like"/>
    <property type="match status" value="1"/>
</dbReference>
<dbReference type="InterPro" id="IPR016156">
    <property type="entry name" value="FAD/NAD-linked_Rdtase_dimer_sf"/>
</dbReference>
<keyword evidence="9" id="KW-1185">Reference proteome</keyword>
<evidence type="ECO:0000256" key="5">
    <source>
        <dbReference type="ARBA" id="ARBA00023002"/>
    </source>
</evidence>
<dbReference type="Gene3D" id="3.30.110.40">
    <property type="entry name" value="TusA-like domain"/>
    <property type="match status" value="1"/>
</dbReference>
<dbReference type="PANTHER" id="PTHR43429:SF1">
    <property type="entry name" value="NAD(P)H SULFUR OXIDOREDUCTASE (COA-DEPENDENT)"/>
    <property type="match status" value="1"/>
</dbReference>
<gene>
    <name evidence="8" type="ORF">ADN00_14100</name>
</gene>